<dbReference type="InterPro" id="IPR012340">
    <property type="entry name" value="NA-bd_OB-fold"/>
</dbReference>
<dbReference type="RefSeq" id="WP_386706205.1">
    <property type="nucleotide sequence ID" value="NZ_JBHRYF010000001.1"/>
</dbReference>
<dbReference type="InterPro" id="IPR004365">
    <property type="entry name" value="NA-bd_OB_tRNA"/>
</dbReference>
<dbReference type="SUPFAM" id="SSF50249">
    <property type="entry name" value="Nucleic acid-binding proteins"/>
    <property type="match status" value="1"/>
</dbReference>
<dbReference type="PANTHER" id="PTHR32294:SF0">
    <property type="entry name" value="DNA POLYMERASE III SUBUNIT ALPHA"/>
    <property type="match status" value="1"/>
</dbReference>
<keyword evidence="5 11" id="KW-0808">Transferase</keyword>
<dbReference type="CDD" id="cd07433">
    <property type="entry name" value="PHP_PolIIIA_DnaE1"/>
    <property type="match status" value="1"/>
</dbReference>
<dbReference type="Gene3D" id="1.10.150.870">
    <property type="match status" value="1"/>
</dbReference>
<dbReference type="EC" id="2.7.7.7" evidence="2"/>
<evidence type="ECO:0000256" key="9">
    <source>
        <dbReference type="ARBA" id="ARBA00049244"/>
    </source>
</evidence>
<evidence type="ECO:0000256" key="4">
    <source>
        <dbReference type="ARBA" id="ARBA00022490"/>
    </source>
</evidence>
<evidence type="ECO:0000256" key="2">
    <source>
        <dbReference type="ARBA" id="ARBA00012417"/>
    </source>
</evidence>
<keyword evidence="4" id="KW-0963">Cytoplasm</keyword>
<dbReference type="InterPro" id="IPR040982">
    <property type="entry name" value="DNA_pol3_finger"/>
</dbReference>
<dbReference type="Proteomes" id="UP001595724">
    <property type="component" value="Unassembled WGS sequence"/>
</dbReference>
<evidence type="ECO:0000256" key="8">
    <source>
        <dbReference type="ARBA" id="ARBA00022932"/>
    </source>
</evidence>
<dbReference type="Pfam" id="PF01336">
    <property type="entry name" value="tRNA_anti-codon"/>
    <property type="match status" value="1"/>
</dbReference>
<keyword evidence="7" id="KW-0235">DNA replication</keyword>
<evidence type="ECO:0000313" key="11">
    <source>
        <dbReference type="EMBL" id="MFC3659139.1"/>
    </source>
</evidence>
<dbReference type="InterPro" id="IPR003141">
    <property type="entry name" value="Pol/His_phosphatase_N"/>
</dbReference>
<accession>A0ABV7UQF5</accession>
<evidence type="ECO:0000256" key="1">
    <source>
        <dbReference type="ARBA" id="ARBA00004496"/>
    </source>
</evidence>
<dbReference type="Gene3D" id="1.10.10.1600">
    <property type="entry name" value="Bacterial DNA polymerase III alpha subunit, thumb domain"/>
    <property type="match status" value="1"/>
</dbReference>
<dbReference type="InterPro" id="IPR016195">
    <property type="entry name" value="Pol/histidinol_Pase-like"/>
</dbReference>
<dbReference type="InterPro" id="IPR004805">
    <property type="entry name" value="DnaE2/DnaE/PolC"/>
</dbReference>
<dbReference type="InterPro" id="IPR029460">
    <property type="entry name" value="DNAPol_HHH"/>
</dbReference>
<dbReference type="CDD" id="cd04485">
    <property type="entry name" value="DnaE_OBF"/>
    <property type="match status" value="1"/>
</dbReference>
<comment type="catalytic activity">
    <reaction evidence="9">
        <text>DNA(n) + a 2'-deoxyribonucleoside 5'-triphosphate = DNA(n+1) + diphosphate</text>
        <dbReference type="Rhea" id="RHEA:22508"/>
        <dbReference type="Rhea" id="RHEA-COMP:17339"/>
        <dbReference type="Rhea" id="RHEA-COMP:17340"/>
        <dbReference type="ChEBI" id="CHEBI:33019"/>
        <dbReference type="ChEBI" id="CHEBI:61560"/>
        <dbReference type="ChEBI" id="CHEBI:173112"/>
        <dbReference type="EC" id="2.7.7.7"/>
    </reaction>
</comment>
<comment type="caution">
    <text evidence="11">The sequence shown here is derived from an EMBL/GenBank/DDBJ whole genome shotgun (WGS) entry which is preliminary data.</text>
</comment>
<proteinExistence type="predicted"/>
<reference evidence="12" key="1">
    <citation type="journal article" date="2019" name="Int. J. Syst. Evol. Microbiol.">
        <title>The Global Catalogue of Microorganisms (GCM) 10K type strain sequencing project: providing services to taxonomists for standard genome sequencing and annotation.</title>
        <authorList>
            <consortium name="The Broad Institute Genomics Platform"/>
            <consortium name="The Broad Institute Genome Sequencing Center for Infectious Disease"/>
            <person name="Wu L."/>
            <person name="Ma J."/>
        </authorList>
    </citation>
    <scope>NUCLEOTIDE SEQUENCE [LARGE SCALE GENOMIC DNA]</scope>
    <source>
        <strain evidence="12">KCTC 42211</strain>
    </source>
</reference>
<evidence type="ECO:0000256" key="5">
    <source>
        <dbReference type="ARBA" id="ARBA00022679"/>
    </source>
</evidence>
<dbReference type="GO" id="GO:0003887">
    <property type="term" value="F:DNA-directed DNA polymerase activity"/>
    <property type="evidence" value="ECO:0007669"/>
    <property type="project" value="UniProtKB-EC"/>
</dbReference>
<evidence type="ECO:0000256" key="3">
    <source>
        <dbReference type="ARBA" id="ARBA00019114"/>
    </source>
</evidence>
<name>A0ABV7UQF5_9GAMM</name>
<dbReference type="InterPro" id="IPR004013">
    <property type="entry name" value="PHP_dom"/>
</dbReference>
<keyword evidence="12" id="KW-1185">Reference proteome</keyword>
<dbReference type="Pfam" id="PF17657">
    <property type="entry name" value="DNA_pol3_finger"/>
    <property type="match status" value="1"/>
</dbReference>
<dbReference type="Gene3D" id="2.40.50.140">
    <property type="entry name" value="Nucleic acid-binding proteins"/>
    <property type="match status" value="1"/>
</dbReference>
<evidence type="ECO:0000313" key="12">
    <source>
        <dbReference type="Proteomes" id="UP001595724"/>
    </source>
</evidence>
<organism evidence="11 12">
    <name type="scientific">Luteimonas notoginsengisoli</name>
    <dbReference type="NCBI Taxonomy" id="1578200"/>
    <lineage>
        <taxon>Bacteria</taxon>
        <taxon>Pseudomonadati</taxon>
        <taxon>Pseudomonadota</taxon>
        <taxon>Gammaproteobacteria</taxon>
        <taxon>Lysobacterales</taxon>
        <taxon>Lysobacteraceae</taxon>
        <taxon>Luteimonas</taxon>
    </lineage>
</organism>
<evidence type="ECO:0000259" key="10">
    <source>
        <dbReference type="SMART" id="SM00481"/>
    </source>
</evidence>
<dbReference type="InterPro" id="IPR049821">
    <property type="entry name" value="PolIIIA_DnaE1_PHP"/>
</dbReference>
<dbReference type="Pfam" id="PF07733">
    <property type="entry name" value="DNA_pol3_alpha"/>
    <property type="match status" value="1"/>
</dbReference>
<dbReference type="NCBIfam" id="TIGR00594">
    <property type="entry name" value="polc"/>
    <property type="match status" value="1"/>
</dbReference>
<dbReference type="NCBIfam" id="NF004226">
    <property type="entry name" value="PRK05673.1"/>
    <property type="match status" value="1"/>
</dbReference>
<comment type="subcellular location">
    <subcellularLocation>
        <location evidence="1">Cytoplasm</location>
    </subcellularLocation>
</comment>
<dbReference type="InterPro" id="IPR011708">
    <property type="entry name" value="DNA_pol3_alpha_NTPase_dom"/>
</dbReference>
<evidence type="ECO:0000256" key="6">
    <source>
        <dbReference type="ARBA" id="ARBA00022695"/>
    </source>
</evidence>
<feature type="domain" description="Polymerase/histidinol phosphatase N-terminal" evidence="10">
    <location>
        <begin position="6"/>
        <end position="73"/>
    </location>
</feature>
<dbReference type="SUPFAM" id="SSF89550">
    <property type="entry name" value="PHP domain-like"/>
    <property type="match status" value="1"/>
</dbReference>
<gene>
    <name evidence="11" type="primary">dnaE</name>
    <name evidence="11" type="ORF">ACFOM9_03470</name>
</gene>
<protein>
    <recommendedName>
        <fullName evidence="3">DNA polymerase III subunit alpha</fullName>
        <ecNumber evidence="2">2.7.7.7</ecNumber>
    </recommendedName>
</protein>
<dbReference type="Gene3D" id="3.20.20.140">
    <property type="entry name" value="Metal-dependent hydrolases"/>
    <property type="match status" value="1"/>
</dbReference>
<sequence>MSARFAHLHLHSEYSLADSTIRIPELVERCVALGQPAVAVTDRNNLFALVKFYRAAEAAGIKPIAGADVFIAEGDEPPSRLTLLCRDHAGYLTLSRLLTQAWMGGQRHDGVVLRPQWLAANNGGLFALAGRHAQIGQLADTGRHDLAEQALADLQRQFGDRIHLELTRCGLDGEDGFNDFALHASGKLGIPVVASNDVRFLAPEGFHAHEARVCIASGRVLDDPRRPHDYGKQQYLKSSDEMAALFEDVPDAIDNALALAQRCNLELRLGTYYLPAFPVPSDHTLDSWIRSEARDGLARRLQTQPLAEGHDRASYAARLETELDVIIKMGFPGYFLIVADFINWAKDHGIPVGPGRGSGAGSLVAWALGITDLDPLPYDLLFERFLNPERVSMPDFDIDFCMDRRDEVIDYVAAKYGRDRVSQIITYGTMAAKAVVRDTGRVLGFPYGFVDGIAKLIPLTLGISLDDALGRSEAARKNPELASSELIARYNDEDDVRDLLDLALQLEDLTRNAGKHAGGVVIAPTPLSDFCPLFAEHDGDGRGRNPVTQFDKDDVEAVGLVKFDFLGLRTLTIIDWAVKAINARTAATGNEAGAAGAAAGPRPALDITTIPLDDAKTYQLFARGDTVAVFQFESRGMRELLKRAQPDRFEDLIALNSLFRPGPMDLIPDFIERKHGRAQVEYPHPLLESVLAPTYGVVVYQEQVMQTAQILAGYSLGGADLLRRAMGKKKVEEMAKERAKFEAGALEHHGIEPRVSGPIFDLLEKFAGYGFNKSHAAAYSLVAYQTAWLKVHHPAQFMAAVLSSDMDSTDKVVMFLDEARAMGLTVLPPDVNASNYMFEAIDERTIRYGLGAVKGVGRGACEAIAAERAGQGAYDDLLDFCQRVESTKLNRRTLEALVNSGALDALGSNRATLMLQLPEVLKATEQMAREREAGQVSLFGGFAEPASPTRIELQEASEWPLAQKLAGERDTLGHYLSGHPLDPYRDELEALVGSDLGQLDALWAAGQGNGPQKEGRSWRPETTAIIAGQVTGMRKRGDSQAFVQLEDGRGRIECAFFAEAYFEFAQLLTRDRILVVEGGLREDEFSGGFSLRARRCWDFHQVCPQSAKRLNLRLDLRVAGVLDRIEALLAQHRPGATPLRYDLLLPDGAAGTLDLNGGHSVRADADLIGTLRAQPGVRAVKLAMGSRPWAS</sequence>
<dbReference type="Pfam" id="PF14579">
    <property type="entry name" value="HHH_6"/>
    <property type="match status" value="1"/>
</dbReference>
<dbReference type="EMBL" id="JBHRYF010000001">
    <property type="protein sequence ID" value="MFC3659139.1"/>
    <property type="molecule type" value="Genomic_DNA"/>
</dbReference>
<evidence type="ECO:0000256" key="7">
    <source>
        <dbReference type="ARBA" id="ARBA00022705"/>
    </source>
</evidence>
<dbReference type="InterPro" id="IPR041931">
    <property type="entry name" value="DNA_pol3_alpha_thumb_dom"/>
</dbReference>
<keyword evidence="6 11" id="KW-0548">Nucleotidyltransferase</keyword>
<dbReference type="PANTHER" id="PTHR32294">
    <property type="entry name" value="DNA POLYMERASE III SUBUNIT ALPHA"/>
    <property type="match status" value="1"/>
</dbReference>
<dbReference type="Pfam" id="PF02811">
    <property type="entry name" value="PHP"/>
    <property type="match status" value="1"/>
</dbReference>
<dbReference type="SMART" id="SM00481">
    <property type="entry name" value="POLIIIAc"/>
    <property type="match status" value="1"/>
</dbReference>
<keyword evidence="8" id="KW-0239">DNA-directed DNA polymerase</keyword>